<dbReference type="Pfam" id="PF12937">
    <property type="entry name" value="F-box-like"/>
    <property type="match status" value="1"/>
</dbReference>
<dbReference type="PANTHER" id="PTHR38926:SF5">
    <property type="entry name" value="F-BOX AND LEUCINE-RICH REPEAT PROTEIN 6"/>
    <property type="match status" value="1"/>
</dbReference>
<dbReference type="Gene3D" id="1.20.1280.50">
    <property type="match status" value="1"/>
</dbReference>
<organism evidence="2 3">
    <name type="scientific">Culex pipiens pipiens</name>
    <name type="common">Northern house mosquito</name>
    <dbReference type="NCBI Taxonomy" id="38569"/>
    <lineage>
        <taxon>Eukaryota</taxon>
        <taxon>Metazoa</taxon>
        <taxon>Ecdysozoa</taxon>
        <taxon>Arthropoda</taxon>
        <taxon>Hexapoda</taxon>
        <taxon>Insecta</taxon>
        <taxon>Pterygota</taxon>
        <taxon>Neoptera</taxon>
        <taxon>Endopterygota</taxon>
        <taxon>Diptera</taxon>
        <taxon>Nematocera</taxon>
        <taxon>Culicoidea</taxon>
        <taxon>Culicidae</taxon>
        <taxon>Culicinae</taxon>
        <taxon>Culicini</taxon>
        <taxon>Culex</taxon>
        <taxon>Culex</taxon>
    </lineage>
</organism>
<dbReference type="InterPro" id="IPR036047">
    <property type="entry name" value="F-box-like_dom_sf"/>
</dbReference>
<name>A0ABD1D4E4_CULPP</name>
<gene>
    <name evidence="2" type="ORF">pipiens_011926</name>
</gene>
<dbReference type="AlphaFoldDB" id="A0ABD1D4E4"/>
<keyword evidence="3" id="KW-1185">Reference proteome</keyword>
<dbReference type="InterPro" id="IPR001810">
    <property type="entry name" value="F-box_dom"/>
</dbReference>
<proteinExistence type="predicted"/>
<dbReference type="Gene3D" id="3.80.10.10">
    <property type="entry name" value="Ribonuclease Inhibitor"/>
    <property type="match status" value="1"/>
</dbReference>
<dbReference type="SUPFAM" id="SSF52047">
    <property type="entry name" value="RNI-like"/>
    <property type="match status" value="1"/>
</dbReference>
<reference evidence="2 3" key="1">
    <citation type="submission" date="2024-05" db="EMBL/GenBank/DDBJ databases">
        <title>Culex pipiens pipiens assembly and annotation.</title>
        <authorList>
            <person name="Alout H."/>
            <person name="Durand T."/>
        </authorList>
    </citation>
    <scope>NUCLEOTIDE SEQUENCE [LARGE SCALE GENOMIC DNA]</scope>
    <source>
        <strain evidence="2">HA-2024</strain>
        <tissue evidence="2">Whole body</tissue>
    </source>
</reference>
<dbReference type="InterPro" id="IPR032675">
    <property type="entry name" value="LRR_dom_sf"/>
</dbReference>
<feature type="domain" description="F-box" evidence="1">
    <location>
        <begin position="3"/>
        <end position="50"/>
    </location>
</feature>
<evidence type="ECO:0000313" key="3">
    <source>
        <dbReference type="Proteomes" id="UP001562425"/>
    </source>
</evidence>
<accession>A0ABD1D4E4</accession>
<dbReference type="SMART" id="SM00256">
    <property type="entry name" value="FBOX"/>
    <property type="match status" value="1"/>
</dbReference>
<dbReference type="Proteomes" id="UP001562425">
    <property type="component" value="Unassembled WGS sequence"/>
</dbReference>
<dbReference type="EMBL" id="JBEHCU010007585">
    <property type="protein sequence ID" value="KAL1394476.1"/>
    <property type="molecule type" value="Genomic_DNA"/>
</dbReference>
<evidence type="ECO:0000259" key="1">
    <source>
        <dbReference type="PROSITE" id="PS50181"/>
    </source>
</evidence>
<protein>
    <recommendedName>
        <fullName evidence="1">F-box domain-containing protein</fullName>
    </recommendedName>
</protein>
<dbReference type="CDD" id="cd09917">
    <property type="entry name" value="F-box_SF"/>
    <property type="match status" value="1"/>
</dbReference>
<evidence type="ECO:0000313" key="2">
    <source>
        <dbReference type="EMBL" id="KAL1394476.1"/>
    </source>
</evidence>
<dbReference type="PANTHER" id="PTHR38926">
    <property type="entry name" value="F-BOX DOMAIN CONTAINING PROTEIN, EXPRESSED"/>
    <property type="match status" value="1"/>
</dbReference>
<dbReference type="PROSITE" id="PS50181">
    <property type="entry name" value="FBOX"/>
    <property type="match status" value="1"/>
</dbReference>
<sequence length="457" mass="52054">MDTTLEPPFPTEIWEHIFRNCPLPDLKRFRLVCHRWNAIVTGCPALWRRFHVRFWPRTKALSPTVLPVVKQASFECNVEAVSSWWPRFAGKLEELAFDAGDVSITALFGMLKHCPNLKRLRLSGVWFTDGEVDYDFSLHFVEELSICDIYLNEIELPSLLTSILPCLKKFSLSYVDHWQGTFAINCWTYFIHDVQDTLQSLELPSDFFLVRKLCQMNQLQLKHVHLSTDCSPQPWDMELWITFCRSQQSLQDLILSGAYTTNEILCVAVQNLPNLKRLRSGLTCSRQIVPTFLNSPTTLQKASICGFSANLQFRSWLSPTLTELKLMCVAIGDGIQYLISSPNLVNLSLVNCDLSGCRVPKGNLSVLRHLKLSSGQISPEMLAYMLSCHPQLETAGFFNMESVDRDALVKLLCASRKLRAIRLYKCPRAGSAVEIMQDYFGALNLGEGSREVRFRIS</sequence>
<comment type="caution">
    <text evidence="2">The sequence shown here is derived from an EMBL/GenBank/DDBJ whole genome shotgun (WGS) entry which is preliminary data.</text>
</comment>
<dbReference type="SUPFAM" id="SSF81383">
    <property type="entry name" value="F-box domain"/>
    <property type="match status" value="1"/>
</dbReference>